<sequence length="88" mass="9234">MVSSSLSVALRRIVSGSPRQEPVFKNRANLKVESAGETTSTWPVDAVLLPVTIAVGRLHAVAAAVVTPVLKEHSNAAVMGTRGQSSRN</sequence>
<accession>A0AAW1AFL3</accession>
<dbReference type="AlphaFoldDB" id="A0AAW1AFL3"/>
<proteinExistence type="predicted"/>
<comment type="caution">
    <text evidence="1">The sequence shown here is derived from an EMBL/GenBank/DDBJ whole genome shotgun (WGS) entry which is preliminary data.</text>
</comment>
<keyword evidence="2" id="KW-1185">Reference proteome</keyword>
<evidence type="ECO:0000313" key="1">
    <source>
        <dbReference type="EMBL" id="KAK9307841.1"/>
    </source>
</evidence>
<dbReference type="Proteomes" id="UP001432146">
    <property type="component" value="Unassembled WGS sequence"/>
</dbReference>
<dbReference type="EMBL" id="JAWNGG020000025">
    <property type="protein sequence ID" value="KAK9307841.1"/>
    <property type="molecule type" value="Genomic_DNA"/>
</dbReference>
<evidence type="ECO:0000313" key="2">
    <source>
        <dbReference type="Proteomes" id="UP001432146"/>
    </source>
</evidence>
<name>A0AAW1AFL3_9HYME</name>
<organism evidence="1 2">
    <name type="scientific">Tetragonisca angustula</name>
    <dbReference type="NCBI Taxonomy" id="166442"/>
    <lineage>
        <taxon>Eukaryota</taxon>
        <taxon>Metazoa</taxon>
        <taxon>Ecdysozoa</taxon>
        <taxon>Arthropoda</taxon>
        <taxon>Hexapoda</taxon>
        <taxon>Insecta</taxon>
        <taxon>Pterygota</taxon>
        <taxon>Neoptera</taxon>
        <taxon>Endopterygota</taxon>
        <taxon>Hymenoptera</taxon>
        <taxon>Apocrita</taxon>
        <taxon>Aculeata</taxon>
        <taxon>Apoidea</taxon>
        <taxon>Anthophila</taxon>
        <taxon>Apidae</taxon>
        <taxon>Tetragonisca</taxon>
    </lineage>
</organism>
<gene>
    <name evidence="1" type="ORF">QLX08_001918</name>
</gene>
<reference evidence="1 2" key="1">
    <citation type="submission" date="2024-05" db="EMBL/GenBank/DDBJ databases">
        <title>The nuclear and mitochondrial genome assemblies of Tetragonisca angustula (Apidae: Meliponini), a tiny yet remarkable pollinator in the Neotropics.</title>
        <authorList>
            <person name="Ferrari R."/>
            <person name="Ricardo P.C."/>
            <person name="Dias F.C."/>
            <person name="Araujo N.S."/>
            <person name="Soares D.O."/>
            <person name="Zhou Q.-S."/>
            <person name="Zhu C.-D."/>
            <person name="Coutinho L."/>
            <person name="Airas M.C."/>
            <person name="Batista T.M."/>
        </authorList>
    </citation>
    <scope>NUCLEOTIDE SEQUENCE [LARGE SCALE GENOMIC DNA]</scope>
    <source>
        <strain evidence="1">ASF017062</strain>
        <tissue evidence="1">Abdomen</tissue>
    </source>
</reference>
<protein>
    <submittedName>
        <fullName evidence="1">Uncharacterized protein</fullName>
    </submittedName>
</protein>